<dbReference type="InterPro" id="IPR044770">
    <property type="entry name" value="MFS_spinster-like"/>
</dbReference>
<feature type="transmembrane region" description="Helical" evidence="6">
    <location>
        <begin position="180"/>
        <end position="201"/>
    </location>
</feature>
<reference evidence="8 9" key="1">
    <citation type="submission" date="2023-03" db="EMBL/GenBank/DDBJ databases">
        <title>Paludisphaera mucosa sp. nov. a novel planctomycete from northern fen.</title>
        <authorList>
            <person name="Ivanova A."/>
        </authorList>
    </citation>
    <scope>NUCLEOTIDE SEQUENCE [LARGE SCALE GENOMIC DNA]</scope>
    <source>
        <strain evidence="8 9">Pla2</strain>
    </source>
</reference>
<dbReference type="Pfam" id="PF07690">
    <property type="entry name" value="MFS_1"/>
    <property type="match status" value="1"/>
</dbReference>
<evidence type="ECO:0000256" key="4">
    <source>
        <dbReference type="ARBA" id="ARBA00022989"/>
    </source>
</evidence>
<gene>
    <name evidence="8" type="ORF">PZE19_23210</name>
</gene>
<feature type="transmembrane region" description="Helical" evidence="6">
    <location>
        <begin position="420"/>
        <end position="441"/>
    </location>
</feature>
<evidence type="ECO:0000313" key="9">
    <source>
        <dbReference type="Proteomes" id="UP001216907"/>
    </source>
</evidence>
<feature type="transmembrane region" description="Helical" evidence="6">
    <location>
        <begin position="23"/>
        <end position="42"/>
    </location>
</feature>
<organism evidence="8 9">
    <name type="scientific">Paludisphaera mucosa</name>
    <dbReference type="NCBI Taxonomy" id="3030827"/>
    <lineage>
        <taxon>Bacteria</taxon>
        <taxon>Pseudomonadati</taxon>
        <taxon>Planctomycetota</taxon>
        <taxon>Planctomycetia</taxon>
        <taxon>Isosphaerales</taxon>
        <taxon>Isosphaeraceae</taxon>
        <taxon>Paludisphaera</taxon>
    </lineage>
</organism>
<comment type="caution">
    <text evidence="8">The sequence shown here is derived from an EMBL/GenBank/DDBJ whole genome shotgun (WGS) entry which is preliminary data.</text>
</comment>
<feature type="transmembrane region" description="Helical" evidence="6">
    <location>
        <begin position="94"/>
        <end position="113"/>
    </location>
</feature>
<proteinExistence type="predicted"/>
<keyword evidence="4 6" id="KW-1133">Transmembrane helix</keyword>
<evidence type="ECO:0000313" key="8">
    <source>
        <dbReference type="EMBL" id="MDG3006688.1"/>
    </source>
</evidence>
<feature type="domain" description="Major facilitator superfamily (MFS) profile" evidence="7">
    <location>
        <begin position="28"/>
        <end position="446"/>
    </location>
</feature>
<dbReference type="InterPro" id="IPR036259">
    <property type="entry name" value="MFS_trans_sf"/>
</dbReference>
<dbReference type="SUPFAM" id="SSF103473">
    <property type="entry name" value="MFS general substrate transporter"/>
    <property type="match status" value="1"/>
</dbReference>
<dbReference type="PROSITE" id="PS50850">
    <property type="entry name" value="MFS"/>
    <property type="match status" value="1"/>
</dbReference>
<feature type="transmembrane region" description="Helical" evidence="6">
    <location>
        <begin position="305"/>
        <end position="325"/>
    </location>
</feature>
<accession>A0ABT6FH18</accession>
<dbReference type="Proteomes" id="UP001216907">
    <property type="component" value="Unassembled WGS sequence"/>
</dbReference>
<name>A0ABT6FH18_9BACT</name>
<comment type="subcellular location">
    <subcellularLocation>
        <location evidence="1">Membrane</location>
        <topology evidence="1">Multi-pass membrane protein</topology>
    </subcellularLocation>
</comment>
<evidence type="ECO:0000256" key="3">
    <source>
        <dbReference type="ARBA" id="ARBA00022692"/>
    </source>
</evidence>
<keyword evidence="9" id="KW-1185">Reference proteome</keyword>
<evidence type="ECO:0000256" key="6">
    <source>
        <dbReference type="SAM" id="Phobius"/>
    </source>
</evidence>
<keyword evidence="3 6" id="KW-0812">Transmembrane</keyword>
<feature type="transmembrane region" description="Helical" evidence="6">
    <location>
        <begin position="155"/>
        <end position="174"/>
    </location>
</feature>
<feature type="transmembrane region" description="Helical" evidence="6">
    <location>
        <begin position="367"/>
        <end position="389"/>
    </location>
</feature>
<protein>
    <submittedName>
        <fullName evidence="8">MFS transporter</fullName>
    </submittedName>
</protein>
<evidence type="ECO:0000256" key="2">
    <source>
        <dbReference type="ARBA" id="ARBA00022448"/>
    </source>
</evidence>
<feature type="transmembrane region" description="Helical" evidence="6">
    <location>
        <begin position="274"/>
        <end position="293"/>
    </location>
</feature>
<sequence>MSSPAPGPADAASPPRRSLPTIGGPYFALAVLFGMNLLNYIDRYSFFAVGVQIKEAFQIDDFWYSILGVAFMVVYTVVSPLMGWLGDRYDRRRLLAGGVALWSFATVGSAFSFDFHHMFFWRSLLGVGEASYGVIAPTLIADLFPVEKRGRAMGVYYLALPLGGALGYALGGWIGDHWGWSRAFLVVGLPGLLFAVAGLLIHDPGRGASEGVRHAGKADRPKMGDYVKLFGIPTYVLNTIGMAAVTFATGAYAVHGANFFQTVRGMSMTKATTSIGILSALAGLLGIALGSGLADYTTRFTRRAYLLLAAVVTAGAVPLGLLAILEKDVAISLGFLFGAMLLLSMVLGPCNTVIANVVPANKRASGYALYIFLIHVFGDISSPVILGWISTQFGRPEVEASWLGRFFSSLGATPVGDENLTVAMLVVAPVLAIGAFFFLLGSRYLPEDQQRVSDAATAGAKNTLTVSYH</sequence>
<evidence type="ECO:0000256" key="1">
    <source>
        <dbReference type="ARBA" id="ARBA00004141"/>
    </source>
</evidence>
<evidence type="ECO:0000256" key="5">
    <source>
        <dbReference type="ARBA" id="ARBA00023136"/>
    </source>
</evidence>
<evidence type="ECO:0000259" key="7">
    <source>
        <dbReference type="PROSITE" id="PS50850"/>
    </source>
</evidence>
<feature type="transmembrane region" description="Helical" evidence="6">
    <location>
        <begin position="331"/>
        <end position="355"/>
    </location>
</feature>
<dbReference type="EMBL" id="JARRAG010000002">
    <property type="protein sequence ID" value="MDG3006688.1"/>
    <property type="molecule type" value="Genomic_DNA"/>
</dbReference>
<dbReference type="PANTHER" id="PTHR23505:SF79">
    <property type="entry name" value="PROTEIN SPINSTER"/>
    <property type="match status" value="1"/>
</dbReference>
<feature type="transmembrane region" description="Helical" evidence="6">
    <location>
        <begin position="62"/>
        <end position="82"/>
    </location>
</feature>
<dbReference type="InterPro" id="IPR020846">
    <property type="entry name" value="MFS_dom"/>
</dbReference>
<dbReference type="Gene3D" id="1.20.1250.20">
    <property type="entry name" value="MFS general substrate transporter like domains"/>
    <property type="match status" value="1"/>
</dbReference>
<dbReference type="CDD" id="cd17328">
    <property type="entry name" value="MFS_spinster_like"/>
    <property type="match status" value="1"/>
</dbReference>
<dbReference type="InterPro" id="IPR011701">
    <property type="entry name" value="MFS"/>
</dbReference>
<keyword evidence="2" id="KW-0813">Transport</keyword>
<dbReference type="RefSeq" id="WP_277862981.1">
    <property type="nucleotide sequence ID" value="NZ_JARRAG010000002.1"/>
</dbReference>
<feature type="transmembrane region" description="Helical" evidence="6">
    <location>
        <begin position="229"/>
        <end position="254"/>
    </location>
</feature>
<keyword evidence="5 6" id="KW-0472">Membrane</keyword>
<dbReference type="PANTHER" id="PTHR23505">
    <property type="entry name" value="SPINSTER"/>
    <property type="match status" value="1"/>
</dbReference>